<keyword evidence="12" id="KW-0862">Zinc</keyword>
<feature type="transmembrane region" description="Helical" evidence="17">
    <location>
        <begin position="61"/>
        <end position="83"/>
    </location>
</feature>
<dbReference type="InterPro" id="IPR024766">
    <property type="entry name" value="Znf_RING_H2"/>
</dbReference>
<keyword evidence="13 17" id="KW-1133">Transmembrane helix</keyword>
<feature type="compositionally biased region" description="Low complexity" evidence="16">
    <location>
        <begin position="413"/>
        <end position="424"/>
    </location>
</feature>
<feature type="compositionally biased region" description="Polar residues" evidence="16">
    <location>
        <begin position="536"/>
        <end position="545"/>
    </location>
</feature>
<dbReference type="EC" id="2.3.2.27" evidence="5"/>
<dbReference type="Gene3D" id="3.30.40.10">
    <property type="entry name" value="Zinc/RING finger domain, C3HC4 (zinc finger)"/>
    <property type="match status" value="1"/>
</dbReference>
<feature type="transmembrane region" description="Helical" evidence="17">
    <location>
        <begin position="120"/>
        <end position="138"/>
    </location>
</feature>
<dbReference type="GO" id="GO:0061630">
    <property type="term" value="F:ubiquitin protein ligase activity"/>
    <property type="evidence" value="ECO:0007669"/>
    <property type="project" value="UniProtKB-EC"/>
</dbReference>
<dbReference type="EMBL" id="VDMD01000001">
    <property type="protein sequence ID" value="TRM69759.1"/>
    <property type="molecule type" value="Genomic_DNA"/>
</dbReference>
<accession>A0A550CYA1</accession>
<feature type="transmembrane region" description="Helical" evidence="17">
    <location>
        <begin position="187"/>
        <end position="208"/>
    </location>
</feature>
<evidence type="ECO:0000256" key="15">
    <source>
        <dbReference type="PROSITE-ProRule" id="PRU00175"/>
    </source>
</evidence>
<keyword evidence="20" id="KW-1185">Reference proteome</keyword>
<feature type="region of interest" description="Disordered" evidence="16">
    <location>
        <begin position="383"/>
        <end position="424"/>
    </location>
</feature>
<evidence type="ECO:0000256" key="3">
    <source>
        <dbReference type="ARBA" id="ARBA00004906"/>
    </source>
</evidence>
<evidence type="ECO:0000256" key="2">
    <source>
        <dbReference type="ARBA" id="ARBA00004477"/>
    </source>
</evidence>
<evidence type="ECO:0000256" key="4">
    <source>
        <dbReference type="ARBA" id="ARBA00010089"/>
    </source>
</evidence>
<dbReference type="InterPro" id="IPR057992">
    <property type="entry name" value="TPR_SYVN1_N"/>
</dbReference>
<evidence type="ECO:0000256" key="12">
    <source>
        <dbReference type="ARBA" id="ARBA00022833"/>
    </source>
</evidence>
<dbReference type="GO" id="GO:0043161">
    <property type="term" value="P:proteasome-mediated ubiquitin-dependent protein catabolic process"/>
    <property type="evidence" value="ECO:0007669"/>
    <property type="project" value="TreeGrafter"/>
</dbReference>
<feature type="compositionally biased region" description="Low complexity" evidence="16">
    <location>
        <begin position="549"/>
        <end position="562"/>
    </location>
</feature>
<feature type="region of interest" description="Disordered" evidence="16">
    <location>
        <begin position="693"/>
        <end position="726"/>
    </location>
</feature>
<keyword evidence="6" id="KW-0808">Transferase</keyword>
<evidence type="ECO:0000256" key="6">
    <source>
        <dbReference type="ARBA" id="ARBA00022679"/>
    </source>
</evidence>
<dbReference type="GO" id="GO:0016567">
    <property type="term" value="P:protein ubiquitination"/>
    <property type="evidence" value="ECO:0007669"/>
    <property type="project" value="UniProtKB-UniPathway"/>
</dbReference>
<dbReference type="GO" id="GO:0008270">
    <property type="term" value="F:zinc ion binding"/>
    <property type="evidence" value="ECO:0007669"/>
    <property type="project" value="UniProtKB-KW"/>
</dbReference>
<dbReference type="Pfam" id="PF12678">
    <property type="entry name" value="zf-rbx1"/>
    <property type="match status" value="1"/>
</dbReference>
<dbReference type="Proteomes" id="UP000320762">
    <property type="component" value="Unassembled WGS sequence"/>
</dbReference>
<evidence type="ECO:0000256" key="1">
    <source>
        <dbReference type="ARBA" id="ARBA00000900"/>
    </source>
</evidence>
<keyword evidence="7 17" id="KW-0812">Transmembrane</keyword>
<keyword evidence="14 17" id="KW-0472">Membrane</keyword>
<gene>
    <name evidence="19" type="ORF">BD626DRAFT_447863</name>
</gene>
<comment type="similarity">
    <text evidence="4">Belongs to the HRD1 family.</text>
</comment>
<evidence type="ECO:0000256" key="13">
    <source>
        <dbReference type="ARBA" id="ARBA00022989"/>
    </source>
</evidence>
<evidence type="ECO:0000256" key="17">
    <source>
        <dbReference type="SAM" id="Phobius"/>
    </source>
</evidence>
<dbReference type="InterPro" id="IPR058051">
    <property type="entry name" value="Znf_RING_synoviolin"/>
</dbReference>
<dbReference type="CDD" id="cd16479">
    <property type="entry name" value="RING-H2_synoviolin"/>
    <property type="match status" value="1"/>
</dbReference>
<comment type="subcellular location">
    <subcellularLocation>
        <location evidence="2">Endoplasmic reticulum membrane</location>
        <topology evidence="2">Multi-pass membrane protein</topology>
    </subcellularLocation>
</comment>
<dbReference type="InterPro" id="IPR050731">
    <property type="entry name" value="HRD1_E3_ubiq-ligases"/>
</dbReference>
<dbReference type="PANTHER" id="PTHR22763">
    <property type="entry name" value="RING ZINC FINGER PROTEIN"/>
    <property type="match status" value="1"/>
</dbReference>
<feature type="transmembrane region" description="Helical" evidence="17">
    <location>
        <begin position="22"/>
        <end position="41"/>
    </location>
</feature>
<evidence type="ECO:0000256" key="11">
    <source>
        <dbReference type="ARBA" id="ARBA00022824"/>
    </source>
</evidence>
<organism evidence="19 20">
    <name type="scientific">Schizophyllum amplum</name>
    <dbReference type="NCBI Taxonomy" id="97359"/>
    <lineage>
        <taxon>Eukaryota</taxon>
        <taxon>Fungi</taxon>
        <taxon>Dikarya</taxon>
        <taxon>Basidiomycota</taxon>
        <taxon>Agaricomycotina</taxon>
        <taxon>Agaricomycetes</taxon>
        <taxon>Agaricomycetidae</taxon>
        <taxon>Agaricales</taxon>
        <taxon>Schizophyllaceae</taxon>
        <taxon>Schizophyllum</taxon>
    </lineage>
</organism>
<keyword evidence="10" id="KW-0833">Ubl conjugation pathway</keyword>
<evidence type="ECO:0000256" key="7">
    <source>
        <dbReference type="ARBA" id="ARBA00022692"/>
    </source>
</evidence>
<dbReference type="UniPathway" id="UPA00143"/>
<reference evidence="19 20" key="1">
    <citation type="journal article" date="2019" name="New Phytol.">
        <title>Comparative genomics reveals unique wood-decay strategies and fruiting body development in the Schizophyllaceae.</title>
        <authorList>
            <person name="Almasi E."/>
            <person name="Sahu N."/>
            <person name="Krizsan K."/>
            <person name="Balint B."/>
            <person name="Kovacs G.M."/>
            <person name="Kiss B."/>
            <person name="Cseklye J."/>
            <person name="Drula E."/>
            <person name="Henrissat B."/>
            <person name="Nagy I."/>
            <person name="Chovatia M."/>
            <person name="Adam C."/>
            <person name="LaButti K."/>
            <person name="Lipzen A."/>
            <person name="Riley R."/>
            <person name="Grigoriev I.V."/>
            <person name="Nagy L.G."/>
        </authorList>
    </citation>
    <scope>NUCLEOTIDE SEQUENCE [LARGE SCALE GENOMIC DNA]</scope>
    <source>
        <strain evidence="19 20">NL-1724</strain>
    </source>
</reference>
<keyword evidence="9 15" id="KW-0863">Zinc-finger</keyword>
<proteinExistence type="inferred from homology"/>
<evidence type="ECO:0000256" key="9">
    <source>
        <dbReference type="ARBA" id="ARBA00022771"/>
    </source>
</evidence>
<name>A0A550CYA1_9AGAR</name>
<dbReference type="GO" id="GO:0005789">
    <property type="term" value="C:endoplasmic reticulum membrane"/>
    <property type="evidence" value="ECO:0007669"/>
    <property type="project" value="UniProtKB-SubCell"/>
</dbReference>
<feature type="region of interest" description="Disordered" evidence="16">
    <location>
        <begin position="514"/>
        <end position="570"/>
    </location>
</feature>
<evidence type="ECO:0000313" key="20">
    <source>
        <dbReference type="Proteomes" id="UP000320762"/>
    </source>
</evidence>
<comment type="catalytic activity">
    <reaction evidence="1">
        <text>S-ubiquitinyl-[E2 ubiquitin-conjugating enzyme]-L-cysteine + [acceptor protein]-L-lysine = [E2 ubiquitin-conjugating enzyme]-L-cysteine + N(6)-ubiquitinyl-[acceptor protein]-L-lysine.</text>
        <dbReference type="EC" id="2.3.2.27"/>
    </reaction>
</comment>
<evidence type="ECO:0000256" key="16">
    <source>
        <dbReference type="SAM" id="MobiDB-lite"/>
    </source>
</evidence>
<evidence type="ECO:0000256" key="10">
    <source>
        <dbReference type="ARBA" id="ARBA00022786"/>
    </source>
</evidence>
<dbReference type="InterPro" id="IPR013083">
    <property type="entry name" value="Znf_RING/FYVE/PHD"/>
</dbReference>
<evidence type="ECO:0000256" key="14">
    <source>
        <dbReference type="ARBA" id="ARBA00023136"/>
    </source>
</evidence>
<comment type="caution">
    <text evidence="19">The sequence shown here is derived from an EMBL/GenBank/DDBJ whole genome shotgun (WGS) entry which is preliminary data.</text>
</comment>
<evidence type="ECO:0000313" key="19">
    <source>
        <dbReference type="EMBL" id="TRM69759.1"/>
    </source>
</evidence>
<keyword evidence="11" id="KW-0256">Endoplasmic reticulum</keyword>
<dbReference type="Pfam" id="PF25563">
    <property type="entry name" value="TPR_SYVN1_N"/>
    <property type="match status" value="1"/>
</dbReference>
<feature type="region of interest" description="Disordered" evidence="16">
    <location>
        <begin position="586"/>
        <end position="611"/>
    </location>
</feature>
<dbReference type="OrthoDB" id="7759664at2759"/>
<sequence>MPVAALRHGTRNLVSSIASNKLALYAALSVFATAGCIVNGARNHSNFYSVMIYLSRSSASVLIFANFGLLLALFCGHLAQLIFFGPLRTVEIERLYDRTWYFVTESLLSFTIFRDEFDMSFAIMFCFLIFVKAFHWLASDRIEWMDQRPYPGPPLLFHIRMAALFTVLWVTDFVMLSIAVESNMSNGVSCMVLFACEYGVLFSSYFNITSKYLLSLYDFYRASLRGGENAPPWEAKSVLTFYIELVTDFLKLATYSVFFVVIMMFYGVPLNIIRDVFMTGRSFFMRIRALHRYRTATRNMDQRYPDASPEELDAMSDRTCIICREDMVPQQPANERNPNAAEGPNQTPKKLPCGHIFHFYCLRSWLERQQSCPTCRRTVLETRPQLHTQQPDGAARPNNQPGNAAAGGGGAPGNAAGQGNVNQRINNNFNNAARFMGGLFGGPRPANAPAAPGPAPTQAPRAQNNANVQHLPAGGVVVQYHIHYGPGQPAGQAIASPTAAPQPLREVPPFEGFAGPGGAWQPWPTAGQAANDDTRSPTAPTSDTQPPVAGTSASGATSSSPEEGAELSAREAARAAFLRRMNGEAASGVASSSESPHAESSTAGTSRAPLEVPLLVPVSEDVGIQRRPLPRRVPESTRMMELPTRMTDDDLSRMDRLTREAIDERLRVLENVSQTVYQCADELLRLRSALPAVPTRTSPAPSPQFAQAGDESASTGPDQAGGSGGS</sequence>
<feature type="region of interest" description="Disordered" evidence="16">
    <location>
        <begin position="440"/>
        <end position="461"/>
    </location>
</feature>
<feature type="domain" description="RING-type" evidence="18">
    <location>
        <begin position="320"/>
        <end position="376"/>
    </location>
</feature>
<evidence type="ECO:0000259" key="18">
    <source>
        <dbReference type="PROSITE" id="PS50089"/>
    </source>
</evidence>
<evidence type="ECO:0000256" key="8">
    <source>
        <dbReference type="ARBA" id="ARBA00022723"/>
    </source>
</evidence>
<keyword evidence="8" id="KW-0479">Metal-binding</keyword>
<protein>
    <recommendedName>
        <fullName evidence="5">RING-type E3 ubiquitin transferase</fullName>
        <ecNumber evidence="5">2.3.2.27</ecNumber>
    </recommendedName>
</protein>
<dbReference type="PROSITE" id="PS50089">
    <property type="entry name" value="ZF_RING_2"/>
    <property type="match status" value="1"/>
</dbReference>
<feature type="compositionally biased region" description="Low complexity" evidence="16">
    <location>
        <begin position="586"/>
        <end position="601"/>
    </location>
</feature>
<feature type="compositionally biased region" description="Low complexity" evidence="16">
    <location>
        <begin position="393"/>
        <end position="404"/>
    </location>
</feature>
<feature type="transmembrane region" description="Helical" evidence="17">
    <location>
        <begin position="252"/>
        <end position="273"/>
    </location>
</feature>
<dbReference type="STRING" id="97359.A0A550CYA1"/>
<dbReference type="InterPro" id="IPR001841">
    <property type="entry name" value="Znf_RING"/>
</dbReference>
<feature type="transmembrane region" description="Helical" evidence="17">
    <location>
        <begin position="158"/>
        <end position="180"/>
    </location>
</feature>
<dbReference type="PANTHER" id="PTHR22763:SF184">
    <property type="entry name" value="E3 UBIQUITIN-PROTEIN LIGASE SYNOVIOLIN"/>
    <property type="match status" value="1"/>
</dbReference>
<evidence type="ECO:0000256" key="5">
    <source>
        <dbReference type="ARBA" id="ARBA00012483"/>
    </source>
</evidence>
<dbReference type="SUPFAM" id="SSF57850">
    <property type="entry name" value="RING/U-box"/>
    <property type="match status" value="1"/>
</dbReference>
<comment type="pathway">
    <text evidence="3">Protein modification; protein ubiquitination.</text>
</comment>
<dbReference type="AlphaFoldDB" id="A0A550CYA1"/>
<dbReference type="GO" id="GO:0036503">
    <property type="term" value="P:ERAD pathway"/>
    <property type="evidence" value="ECO:0007669"/>
    <property type="project" value="TreeGrafter"/>
</dbReference>
<dbReference type="SMART" id="SM00184">
    <property type="entry name" value="RING"/>
    <property type="match status" value="1"/>
</dbReference>